<gene>
    <name evidence="1" type="ORF">Tci_870336</name>
</gene>
<sequence length="63" mass="6984">MVSAAQGNMSYLSDFEELNRGYVAFGSNPKGVFQLLALDLMLPWSLKKNTKCLLLPVKILVLP</sequence>
<comment type="caution">
    <text evidence="1">The sequence shown here is derived from an EMBL/GenBank/DDBJ whole genome shotgun (WGS) entry which is preliminary data.</text>
</comment>
<reference evidence="1" key="1">
    <citation type="journal article" date="2019" name="Sci. Rep.">
        <title>Draft genome of Tanacetum cinerariifolium, the natural source of mosquito coil.</title>
        <authorList>
            <person name="Yamashiro T."/>
            <person name="Shiraishi A."/>
            <person name="Satake H."/>
            <person name="Nakayama K."/>
        </authorList>
    </citation>
    <scope>NUCLEOTIDE SEQUENCE</scope>
</reference>
<name>A0A699SKT8_TANCI</name>
<feature type="non-terminal residue" evidence="1">
    <location>
        <position position="63"/>
    </location>
</feature>
<evidence type="ECO:0000313" key="1">
    <source>
        <dbReference type="EMBL" id="GFC98366.1"/>
    </source>
</evidence>
<organism evidence="1">
    <name type="scientific">Tanacetum cinerariifolium</name>
    <name type="common">Dalmatian daisy</name>
    <name type="synonym">Chrysanthemum cinerariifolium</name>
    <dbReference type="NCBI Taxonomy" id="118510"/>
    <lineage>
        <taxon>Eukaryota</taxon>
        <taxon>Viridiplantae</taxon>
        <taxon>Streptophyta</taxon>
        <taxon>Embryophyta</taxon>
        <taxon>Tracheophyta</taxon>
        <taxon>Spermatophyta</taxon>
        <taxon>Magnoliopsida</taxon>
        <taxon>eudicotyledons</taxon>
        <taxon>Gunneridae</taxon>
        <taxon>Pentapetalae</taxon>
        <taxon>asterids</taxon>
        <taxon>campanulids</taxon>
        <taxon>Asterales</taxon>
        <taxon>Asteraceae</taxon>
        <taxon>Asteroideae</taxon>
        <taxon>Anthemideae</taxon>
        <taxon>Anthemidinae</taxon>
        <taxon>Tanacetum</taxon>
    </lineage>
</organism>
<protein>
    <submittedName>
        <fullName evidence="1">Uncharacterized protein</fullName>
    </submittedName>
</protein>
<dbReference type="EMBL" id="BKCJ011171784">
    <property type="protein sequence ID" value="GFC98366.1"/>
    <property type="molecule type" value="Genomic_DNA"/>
</dbReference>
<dbReference type="AlphaFoldDB" id="A0A699SKT8"/>
<accession>A0A699SKT8</accession>
<proteinExistence type="predicted"/>